<organism evidence="2 3">
    <name type="scientific">Zostera marina</name>
    <name type="common">Eelgrass</name>
    <dbReference type="NCBI Taxonomy" id="29655"/>
    <lineage>
        <taxon>Eukaryota</taxon>
        <taxon>Viridiplantae</taxon>
        <taxon>Streptophyta</taxon>
        <taxon>Embryophyta</taxon>
        <taxon>Tracheophyta</taxon>
        <taxon>Spermatophyta</taxon>
        <taxon>Magnoliopsida</taxon>
        <taxon>Liliopsida</taxon>
        <taxon>Zosteraceae</taxon>
        <taxon>Zostera</taxon>
    </lineage>
</organism>
<dbReference type="Proteomes" id="UP000036987">
    <property type="component" value="Unassembled WGS sequence"/>
</dbReference>
<evidence type="ECO:0000313" key="2">
    <source>
        <dbReference type="EMBL" id="KMZ74020.1"/>
    </source>
</evidence>
<proteinExistence type="predicted"/>
<dbReference type="EMBL" id="LFYR01000468">
    <property type="protein sequence ID" value="KMZ74020.1"/>
    <property type="molecule type" value="Genomic_DNA"/>
</dbReference>
<accession>A0A0K9Q0P3</accession>
<comment type="caution">
    <text evidence="2">The sequence shown here is derived from an EMBL/GenBank/DDBJ whole genome shotgun (WGS) entry which is preliminary data.</text>
</comment>
<sequence>MLDTIHNKLENLGQVLDGHQKSFDDACRITSTDNTSKQQTLEPFLKRCRRTPD</sequence>
<reference evidence="3" key="1">
    <citation type="journal article" date="2016" name="Nature">
        <title>The genome of the seagrass Zostera marina reveals angiosperm adaptation to the sea.</title>
        <authorList>
            <person name="Olsen J.L."/>
            <person name="Rouze P."/>
            <person name="Verhelst B."/>
            <person name="Lin Y.-C."/>
            <person name="Bayer T."/>
            <person name="Collen J."/>
            <person name="Dattolo E."/>
            <person name="De Paoli E."/>
            <person name="Dittami S."/>
            <person name="Maumus F."/>
            <person name="Michel G."/>
            <person name="Kersting A."/>
            <person name="Lauritano C."/>
            <person name="Lohaus R."/>
            <person name="Toepel M."/>
            <person name="Tonon T."/>
            <person name="Vanneste K."/>
            <person name="Amirebrahimi M."/>
            <person name="Brakel J."/>
            <person name="Bostroem C."/>
            <person name="Chovatia M."/>
            <person name="Grimwood J."/>
            <person name="Jenkins J.W."/>
            <person name="Jueterbock A."/>
            <person name="Mraz A."/>
            <person name="Stam W.T."/>
            <person name="Tice H."/>
            <person name="Bornberg-Bauer E."/>
            <person name="Green P.J."/>
            <person name="Pearson G.A."/>
            <person name="Procaccini G."/>
            <person name="Duarte C.M."/>
            <person name="Schmutz J."/>
            <person name="Reusch T.B.H."/>
            <person name="Van de Peer Y."/>
        </authorList>
    </citation>
    <scope>NUCLEOTIDE SEQUENCE [LARGE SCALE GENOMIC DNA]</scope>
    <source>
        <strain evidence="3">cv. Finnish</strain>
    </source>
</reference>
<dbReference type="AlphaFoldDB" id="A0A0K9Q0P3"/>
<evidence type="ECO:0000313" key="3">
    <source>
        <dbReference type="Proteomes" id="UP000036987"/>
    </source>
</evidence>
<keyword evidence="3" id="KW-1185">Reference proteome</keyword>
<feature type="region of interest" description="Disordered" evidence="1">
    <location>
        <begin position="34"/>
        <end position="53"/>
    </location>
</feature>
<evidence type="ECO:0000256" key="1">
    <source>
        <dbReference type="SAM" id="MobiDB-lite"/>
    </source>
</evidence>
<protein>
    <submittedName>
        <fullName evidence="2">Uncharacterized protein</fullName>
    </submittedName>
</protein>
<name>A0A0K9Q0P3_ZOSMR</name>
<gene>
    <name evidence="2" type="ORF">ZOSMA_137G00370</name>
</gene>